<dbReference type="EMBL" id="WNCL01000072">
    <property type="protein sequence ID" value="MTU44408.1"/>
    <property type="molecule type" value="Genomic_DNA"/>
</dbReference>
<dbReference type="RefSeq" id="WP_008811160.1">
    <property type="nucleotide sequence ID" value="NZ_CAJUON010000010.1"/>
</dbReference>
<dbReference type="Proteomes" id="UP000462362">
    <property type="component" value="Unassembled WGS sequence"/>
</dbReference>
<name>A0A6I3SAU0_9BURK</name>
<dbReference type="Pfam" id="PF04993">
    <property type="entry name" value="TfoX_N"/>
    <property type="match status" value="1"/>
</dbReference>
<evidence type="ECO:0000313" key="3">
    <source>
        <dbReference type="EMBL" id="MTU44408.1"/>
    </source>
</evidence>
<evidence type="ECO:0000259" key="2">
    <source>
        <dbReference type="Pfam" id="PF04993"/>
    </source>
</evidence>
<gene>
    <name evidence="3" type="ORF">GMD42_12525</name>
</gene>
<evidence type="ECO:0000313" key="4">
    <source>
        <dbReference type="Proteomes" id="UP000462362"/>
    </source>
</evidence>
<comment type="caution">
    <text evidence="3">The sequence shown here is derived from an EMBL/GenBank/DDBJ whole genome shotgun (WGS) entry which is preliminary data.</text>
</comment>
<organism evidence="3 4">
    <name type="scientific">Parasutterella excrementihominis</name>
    <dbReference type="NCBI Taxonomy" id="487175"/>
    <lineage>
        <taxon>Bacteria</taxon>
        <taxon>Pseudomonadati</taxon>
        <taxon>Pseudomonadota</taxon>
        <taxon>Betaproteobacteria</taxon>
        <taxon>Burkholderiales</taxon>
        <taxon>Sutterellaceae</taxon>
        <taxon>Parasutterella</taxon>
    </lineage>
</organism>
<feature type="domain" description="TfoX N-terminal" evidence="2">
    <location>
        <begin position="13"/>
        <end position="59"/>
    </location>
</feature>
<sequence>MASDAEMASYIADMLNPLGEVRIKRMFGEYCFYVNEKPVGFLCDNEVLVKTNAEMRALHPEMPQKLLFDGAVNPMWLIDNPDDREAVERYFGIAAKMLPTPKPKKPRALKEPQKTRKYRDGEGSPLNDPAVMGDDMRENSD</sequence>
<evidence type="ECO:0000256" key="1">
    <source>
        <dbReference type="SAM" id="MobiDB-lite"/>
    </source>
</evidence>
<dbReference type="InterPro" id="IPR007076">
    <property type="entry name" value="TfoX_N"/>
</dbReference>
<dbReference type="Gene3D" id="3.30.1460.30">
    <property type="entry name" value="YgaC/TfoX-N like chaperone"/>
    <property type="match status" value="1"/>
</dbReference>
<dbReference type="SUPFAM" id="SSF159894">
    <property type="entry name" value="YgaC/TfoX-N like"/>
    <property type="match status" value="1"/>
</dbReference>
<reference evidence="3 4" key="1">
    <citation type="journal article" date="2019" name="Nat. Med.">
        <title>A library of human gut bacterial isolates paired with longitudinal multiomics data enables mechanistic microbiome research.</title>
        <authorList>
            <person name="Poyet M."/>
            <person name="Groussin M."/>
            <person name="Gibbons S.M."/>
            <person name="Avila-Pacheco J."/>
            <person name="Jiang X."/>
            <person name="Kearney S.M."/>
            <person name="Perrotta A.R."/>
            <person name="Berdy B."/>
            <person name="Zhao S."/>
            <person name="Lieberman T.D."/>
            <person name="Swanson P.K."/>
            <person name="Smith M."/>
            <person name="Roesemann S."/>
            <person name="Alexander J.E."/>
            <person name="Rich S.A."/>
            <person name="Livny J."/>
            <person name="Vlamakis H."/>
            <person name="Clish C."/>
            <person name="Bullock K."/>
            <person name="Deik A."/>
            <person name="Scott J."/>
            <person name="Pierce K.A."/>
            <person name="Xavier R.J."/>
            <person name="Alm E.J."/>
        </authorList>
    </citation>
    <scope>NUCLEOTIDE SEQUENCE [LARGE SCALE GENOMIC DNA]</scope>
    <source>
        <strain evidence="3 4">BIOML-A2</strain>
    </source>
</reference>
<proteinExistence type="predicted"/>
<feature type="region of interest" description="Disordered" evidence="1">
    <location>
        <begin position="98"/>
        <end position="141"/>
    </location>
</feature>
<feature type="compositionally biased region" description="Basic and acidic residues" evidence="1">
    <location>
        <begin position="108"/>
        <end position="122"/>
    </location>
</feature>
<protein>
    <submittedName>
        <fullName evidence="3">TfoX family protein</fullName>
    </submittedName>
</protein>
<dbReference type="AlphaFoldDB" id="A0A6I3SAU0"/>
<accession>A0A6I3SAU0</accession>